<dbReference type="Gene3D" id="3.40.50.170">
    <property type="entry name" value="Formyl transferase, N-terminal domain"/>
    <property type="match status" value="1"/>
</dbReference>
<accession>E8LHD7</accession>
<evidence type="ECO:0000259" key="9">
    <source>
        <dbReference type="Pfam" id="PF00551"/>
    </source>
</evidence>
<dbReference type="Pfam" id="PF00551">
    <property type="entry name" value="Formyl_trans_N"/>
    <property type="match status" value="1"/>
</dbReference>
<evidence type="ECO:0000256" key="1">
    <source>
        <dbReference type="ARBA" id="ARBA00002606"/>
    </source>
</evidence>
<dbReference type="SUPFAM" id="SSF53328">
    <property type="entry name" value="Formyltransferase"/>
    <property type="match status" value="1"/>
</dbReference>
<comment type="function">
    <text evidence="1 8">Attaches a formyl group to the free amino group of methionyl-tRNA(fMet). The formyl group appears to play a dual role in the initiator identity of N-formylmethionyl-tRNA by promoting its recognition by IF2 and preventing the misappropriation of this tRNA by the elongation apparatus.</text>
</comment>
<dbReference type="HOGENOM" id="CLU_033347_1_1_6"/>
<sequence>MSKIIFAGTPDFAAVHLKALIDAGIIPCAVYTQPDRPAGRGHKLTPSPVKELALLHNIEVLTPENFKNKEDVDKFLSFNADLAIVVAYGVILPDSIVHGPKLGCINVHGSLLPAYRGAAPIQRALLDGNDRTGVTIMKIVKELDAGDMLIKAEIPISADDTSGSLFDKLASLGAKTLVDNLPDILAEKITAKKQDPSLATYAKKITKEEARLNFNDSAENCNLKIRGLNPWPIANASIDNIVFKIFKAKVLNDNQGKEPGTIISVDKKGISVACAEGAVCLEIIQAPGKGRVNAADFARSRSDIFSVGKKFE</sequence>
<feature type="domain" description="Formyl transferase N-terminal" evidence="9">
    <location>
        <begin position="3"/>
        <end position="179"/>
    </location>
</feature>
<proteinExistence type="inferred from homology"/>
<evidence type="ECO:0000313" key="11">
    <source>
        <dbReference type="EMBL" id="EFY08045.1"/>
    </source>
</evidence>
<keyword evidence="5 8" id="KW-0808">Transferase</keyword>
<evidence type="ECO:0000256" key="2">
    <source>
        <dbReference type="ARBA" id="ARBA00010699"/>
    </source>
</evidence>
<evidence type="ECO:0000256" key="3">
    <source>
        <dbReference type="ARBA" id="ARBA00012261"/>
    </source>
</evidence>
<comment type="similarity">
    <text evidence="2 8">Belongs to the Fmt family.</text>
</comment>
<name>E8LHD7_SUCHY</name>
<dbReference type="InterPro" id="IPR002376">
    <property type="entry name" value="Formyl_transf_N"/>
</dbReference>
<reference evidence="11 12" key="1">
    <citation type="submission" date="2011-01" db="EMBL/GenBank/DDBJ databases">
        <authorList>
            <person name="Weinstock G."/>
            <person name="Sodergren E."/>
            <person name="Clifton S."/>
            <person name="Fulton L."/>
            <person name="Fulton B."/>
            <person name="Courtney L."/>
            <person name="Fronick C."/>
            <person name="Harrison M."/>
            <person name="Strong C."/>
            <person name="Farmer C."/>
            <person name="Delahaunty K."/>
            <person name="Markovic C."/>
            <person name="Hall O."/>
            <person name="Minx P."/>
            <person name="Tomlinson C."/>
            <person name="Mitreva M."/>
            <person name="Hou S."/>
            <person name="Chen J."/>
            <person name="Wollam A."/>
            <person name="Pepin K.H."/>
            <person name="Johnson M."/>
            <person name="Bhonagiri V."/>
            <person name="Zhang X."/>
            <person name="Suruliraj S."/>
            <person name="Warren W."/>
            <person name="Chinwalla A."/>
            <person name="Mardis E.R."/>
            <person name="Wilson R.K."/>
        </authorList>
    </citation>
    <scope>NUCLEOTIDE SEQUENCE [LARGE SCALE GENOMIC DNA]</scope>
    <source>
        <strain evidence="12">DSM 22608 / JCM 16073 / KCTC 15190 / YIT 12066</strain>
    </source>
</reference>
<dbReference type="InterPro" id="IPR036477">
    <property type="entry name" value="Formyl_transf_N_sf"/>
</dbReference>
<evidence type="ECO:0000256" key="6">
    <source>
        <dbReference type="ARBA" id="ARBA00022917"/>
    </source>
</evidence>
<evidence type="ECO:0000256" key="4">
    <source>
        <dbReference type="ARBA" id="ARBA00016014"/>
    </source>
</evidence>
<dbReference type="InterPro" id="IPR041711">
    <property type="entry name" value="Met-tRNA-FMT_N"/>
</dbReference>
<dbReference type="OrthoDB" id="9802815at2"/>
<dbReference type="Proteomes" id="UP000018458">
    <property type="component" value="Unassembled WGS sequence"/>
</dbReference>
<feature type="binding site" evidence="8">
    <location>
        <begin position="110"/>
        <end position="113"/>
    </location>
    <ligand>
        <name>(6S)-5,6,7,8-tetrahydrofolate</name>
        <dbReference type="ChEBI" id="CHEBI:57453"/>
    </ligand>
</feature>
<organism evidence="11 12">
    <name type="scientific">Succinatimonas hippei (strain DSM 22608 / JCM 16073 / KCTC 15190 / YIT 12066)</name>
    <dbReference type="NCBI Taxonomy" id="762983"/>
    <lineage>
        <taxon>Bacteria</taxon>
        <taxon>Pseudomonadati</taxon>
        <taxon>Pseudomonadota</taxon>
        <taxon>Gammaproteobacteria</taxon>
        <taxon>Aeromonadales</taxon>
        <taxon>Succinivibrionaceae</taxon>
        <taxon>Succinatimonas</taxon>
    </lineage>
</organism>
<dbReference type="EMBL" id="AEVO01000006">
    <property type="protein sequence ID" value="EFY08045.1"/>
    <property type="molecule type" value="Genomic_DNA"/>
</dbReference>
<dbReference type="EC" id="2.1.2.9" evidence="3 8"/>
<evidence type="ECO:0000256" key="7">
    <source>
        <dbReference type="ARBA" id="ARBA00048558"/>
    </source>
</evidence>
<dbReference type="PANTHER" id="PTHR11138">
    <property type="entry name" value="METHIONYL-TRNA FORMYLTRANSFERASE"/>
    <property type="match status" value="1"/>
</dbReference>
<dbReference type="STRING" id="762983.HMPREF9444_00096"/>
<dbReference type="GO" id="GO:0004479">
    <property type="term" value="F:methionyl-tRNA formyltransferase activity"/>
    <property type="evidence" value="ECO:0007669"/>
    <property type="project" value="UniProtKB-UniRule"/>
</dbReference>
<dbReference type="Gene3D" id="3.10.25.10">
    <property type="entry name" value="Formyl transferase, C-terminal domain"/>
    <property type="match status" value="1"/>
</dbReference>
<comment type="caution">
    <text evidence="11">The sequence shown here is derived from an EMBL/GenBank/DDBJ whole genome shotgun (WGS) entry which is preliminary data.</text>
</comment>
<comment type="catalytic activity">
    <reaction evidence="7 8">
        <text>L-methionyl-tRNA(fMet) + (6R)-10-formyltetrahydrofolate = N-formyl-L-methionyl-tRNA(fMet) + (6S)-5,6,7,8-tetrahydrofolate + H(+)</text>
        <dbReference type="Rhea" id="RHEA:24380"/>
        <dbReference type="Rhea" id="RHEA-COMP:9952"/>
        <dbReference type="Rhea" id="RHEA-COMP:9953"/>
        <dbReference type="ChEBI" id="CHEBI:15378"/>
        <dbReference type="ChEBI" id="CHEBI:57453"/>
        <dbReference type="ChEBI" id="CHEBI:78530"/>
        <dbReference type="ChEBI" id="CHEBI:78844"/>
        <dbReference type="ChEBI" id="CHEBI:195366"/>
        <dbReference type="EC" id="2.1.2.9"/>
    </reaction>
</comment>
<dbReference type="InterPro" id="IPR005794">
    <property type="entry name" value="Fmt"/>
</dbReference>
<dbReference type="eggNOG" id="COG0223">
    <property type="taxonomic scope" value="Bacteria"/>
</dbReference>
<evidence type="ECO:0000256" key="5">
    <source>
        <dbReference type="ARBA" id="ARBA00022679"/>
    </source>
</evidence>
<dbReference type="SUPFAM" id="SSF50486">
    <property type="entry name" value="FMT C-terminal domain-like"/>
    <property type="match status" value="1"/>
</dbReference>
<keyword evidence="6 8" id="KW-0648">Protein biosynthesis</keyword>
<dbReference type="GO" id="GO:0005829">
    <property type="term" value="C:cytosol"/>
    <property type="evidence" value="ECO:0007669"/>
    <property type="project" value="TreeGrafter"/>
</dbReference>
<dbReference type="CDD" id="cd08704">
    <property type="entry name" value="Met_tRNA_FMT_C"/>
    <property type="match status" value="1"/>
</dbReference>
<dbReference type="AlphaFoldDB" id="E8LHD7"/>
<gene>
    <name evidence="8 11" type="primary">fmt</name>
    <name evidence="11" type="ORF">HMPREF9444_00096</name>
</gene>
<dbReference type="RefSeq" id="WP_009142325.1">
    <property type="nucleotide sequence ID" value="NZ_GL830944.1"/>
</dbReference>
<dbReference type="PANTHER" id="PTHR11138:SF5">
    <property type="entry name" value="METHIONYL-TRNA FORMYLTRANSFERASE, MITOCHONDRIAL"/>
    <property type="match status" value="1"/>
</dbReference>
<dbReference type="InterPro" id="IPR005793">
    <property type="entry name" value="Formyl_trans_C"/>
</dbReference>
<keyword evidence="12" id="KW-1185">Reference proteome</keyword>
<dbReference type="InterPro" id="IPR011034">
    <property type="entry name" value="Formyl_transferase-like_C_sf"/>
</dbReference>
<evidence type="ECO:0000259" key="10">
    <source>
        <dbReference type="Pfam" id="PF02911"/>
    </source>
</evidence>
<protein>
    <recommendedName>
        <fullName evidence="4 8">Methionyl-tRNA formyltransferase</fullName>
        <ecNumber evidence="3 8">2.1.2.9</ecNumber>
    </recommendedName>
</protein>
<evidence type="ECO:0000256" key="8">
    <source>
        <dbReference type="HAMAP-Rule" id="MF_00182"/>
    </source>
</evidence>
<dbReference type="InterPro" id="IPR044135">
    <property type="entry name" value="Met-tRNA-FMT_C"/>
</dbReference>
<dbReference type="NCBIfam" id="TIGR00460">
    <property type="entry name" value="fmt"/>
    <property type="match status" value="1"/>
</dbReference>
<dbReference type="InterPro" id="IPR037022">
    <property type="entry name" value="Formyl_trans_C_sf"/>
</dbReference>
<dbReference type="Pfam" id="PF02911">
    <property type="entry name" value="Formyl_trans_C"/>
    <property type="match status" value="1"/>
</dbReference>
<dbReference type="HAMAP" id="MF_00182">
    <property type="entry name" value="Formyl_trans"/>
    <property type="match status" value="1"/>
</dbReference>
<dbReference type="CDD" id="cd08646">
    <property type="entry name" value="FMT_core_Met-tRNA-FMT_N"/>
    <property type="match status" value="1"/>
</dbReference>
<feature type="domain" description="Formyl transferase C-terminal" evidence="10">
    <location>
        <begin position="204"/>
        <end position="301"/>
    </location>
</feature>
<evidence type="ECO:0000313" key="12">
    <source>
        <dbReference type="Proteomes" id="UP000018458"/>
    </source>
</evidence>